<dbReference type="Gene3D" id="3.40.50.2000">
    <property type="entry name" value="Glycogen Phosphorylase B"/>
    <property type="match status" value="1"/>
</dbReference>
<proteinExistence type="predicted"/>
<protein>
    <submittedName>
        <fullName evidence="1">CAZy families GT4 protein</fullName>
    </submittedName>
</protein>
<sequence length="103" mass="11103">MLADKGVRASTIIPGIDAAFNPKLVLGFVGRFSTYGFRKGADLLQQVNDLDFVELAVTDGDVAQDALPAFYRSLDYILVTSRYEGGPMCLLEGLACGKKIICP</sequence>
<dbReference type="SUPFAM" id="SSF53756">
    <property type="entry name" value="UDP-Glycosyltransferase/glycogen phosphorylase"/>
    <property type="match status" value="1"/>
</dbReference>
<evidence type="ECO:0000313" key="1">
    <source>
        <dbReference type="EMBL" id="AIA90285.1"/>
    </source>
</evidence>
<dbReference type="EMBL" id="KF122985">
    <property type="protein sequence ID" value="AIA90285.1"/>
    <property type="molecule type" value="Genomic_DNA"/>
</dbReference>
<reference evidence="1" key="1">
    <citation type="journal article" date="2013" name="Environ. Microbiol.">
        <title>Seasonally variable intestinal metagenomes of the red palm weevil (Rhynchophorus ferrugineus).</title>
        <authorList>
            <person name="Jia S."/>
            <person name="Zhang X."/>
            <person name="Zhang G."/>
            <person name="Yin A."/>
            <person name="Zhang S."/>
            <person name="Li F."/>
            <person name="Wang L."/>
            <person name="Zhao D."/>
            <person name="Yun Q."/>
            <person name="Tala"/>
            <person name="Wang J."/>
            <person name="Sun G."/>
            <person name="Baabdullah M."/>
            <person name="Yu X."/>
            <person name="Hu S."/>
            <person name="Al-Mssallem I.S."/>
            <person name="Yu J."/>
        </authorList>
    </citation>
    <scope>NUCLEOTIDE SEQUENCE</scope>
</reference>
<accession>A0A060CB74</accession>
<organism evidence="1">
    <name type="scientific">uncultured Azospirillum sp</name>
    <dbReference type="NCBI Taxonomy" id="114712"/>
    <lineage>
        <taxon>Bacteria</taxon>
        <taxon>Pseudomonadati</taxon>
        <taxon>Pseudomonadota</taxon>
        <taxon>Alphaproteobacteria</taxon>
        <taxon>Rhodospirillales</taxon>
        <taxon>Azospirillaceae</taxon>
        <taxon>Azospirillum</taxon>
        <taxon>environmental samples</taxon>
    </lineage>
</organism>
<feature type="non-terminal residue" evidence="1">
    <location>
        <position position="103"/>
    </location>
</feature>
<dbReference type="AlphaFoldDB" id="A0A060CB74"/>
<name>A0A060CB74_9PROT</name>